<gene>
    <name evidence="12" type="ORF">AAF712_009241</name>
</gene>
<dbReference type="PANTHER" id="PTHR31570:SF1">
    <property type="entry name" value="HAUS AUGMIN-LIKE COMPLEX SUBUNIT 1"/>
    <property type="match status" value="1"/>
</dbReference>
<feature type="coiled-coil region" evidence="10">
    <location>
        <begin position="149"/>
        <end position="198"/>
    </location>
</feature>
<keyword evidence="3" id="KW-0963">Cytoplasm</keyword>
<reference evidence="12 13" key="1">
    <citation type="submission" date="2024-05" db="EMBL/GenBank/DDBJ databases">
        <title>A draft genome resource for the thread blight pathogen Marasmius tenuissimus strain MS-2.</title>
        <authorList>
            <person name="Yulfo-Soto G.E."/>
            <person name="Baruah I.K."/>
            <person name="Amoako-Attah I."/>
            <person name="Bukari Y."/>
            <person name="Meinhardt L.W."/>
            <person name="Bailey B.A."/>
            <person name="Cohen S.P."/>
        </authorList>
    </citation>
    <scope>NUCLEOTIDE SEQUENCE [LARGE SCALE GENOMIC DNA]</scope>
    <source>
        <strain evidence="12 13">MS-2</strain>
    </source>
</reference>
<evidence type="ECO:0000256" key="7">
    <source>
        <dbReference type="ARBA" id="ARBA00023054"/>
    </source>
</evidence>
<comment type="subcellular location">
    <subcellularLocation>
        <location evidence="1">Cytoplasm</location>
        <location evidence="1">Cytoskeleton</location>
        <location evidence="1">Spindle</location>
    </subcellularLocation>
</comment>
<evidence type="ECO:0000313" key="13">
    <source>
        <dbReference type="Proteomes" id="UP001437256"/>
    </source>
</evidence>
<keyword evidence="5" id="KW-0493">Microtubule</keyword>
<sequence>MATTRTIASSRDEFLEGSSMQDTHDESLAYADQLELPEQVERRIQALVMTADLLGLEEPSFVGCLGALTNLSSKRLSLKQSLYRAEYAVKELETHLAMVEHEQRLLNGYAPLTFLHALDLTTTQGSWKLHFDEALLSDENSPELLERKRQALLKKAKEYKRELENIKLEDPPVTVSDLSAQQDRNKETEERIRQKRAKLKVFQGLPPNLDLARAALRKAEEEQTYLFQVRERLLGSMAESMA</sequence>
<keyword evidence="8" id="KW-0206">Cytoskeleton</keyword>
<keyword evidence="13" id="KW-1185">Reference proteome</keyword>
<evidence type="ECO:0000256" key="3">
    <source>
        <dbReference type="ARBA" id="ARBA00022490"/>
    </source>
</evidence>
<keyword evidence="7 10" id="KW-0175">Coiled coil</keyword>
<evidence type="ECO:0000256" key="6">
    <source>
        <dbReference type="ARBA" id="ARBA00022776"/>
    </source>
</evidence>
<dbReference type="PANTHER" id="PTHR31570">
    <property type="entry name" value="HAUS AUGMIN-LIKE COMPLEX SUBUNIT 1"/>
    <property type="match status" value="1"/>
</dbReference>
<comment type="similarity">
    <text evidence="2">Belongs to the HAUS1 family.</text>
</comment>
<evidence type="ECO:0000256" key="1">
    <source>
        <dbReference type="ARBA" id="ARBA00004186"/>
    </source>
</evidence>
<protein>
    <submittedName>
        <fullName evidence="12">Uncharacterized protein</fullName>
    </submittedName>
</protein>
<evidence type="ECO:0000313" key="12">
    <source>
        <dbReference type="EMBL" id="KAL0063796.1"/>
    </source>
</evidence>
<dbReference type="Pfam" id="PF25762">
    <property type="entry name" value="HAUS1"/>
    <property type="match status" value="1"/>
</dbReference>
<evidence type="ECO:0000256" key="8">
    <source>
        <dbReference type="ARBA" id="ARBA00023212"/>
    </source>
</evidence>
<evidence type="ECO:0000256" key="5">
    <source>
        <dbReference type="ARBA" id="ARBA00022701"/>
    </source>
</evidence>
<dbReference type="Proteomes" id="UP001437256">
    <property type="component" value="Unassembled WGS sequence"/>
</dbReference>
<dbReference type="InterPro" id="IPR026243">
    <property type="entry name" value="HAUS1"/>
</dbReference>
<accession>A0ABR2ZRS9</accession>
<keyword evidence="4" id="KW-0132">Cell division</keyword>
<feature type="region of interest" description="Disordered" evidence="11">
    <location>
        <begin position="1"/>
        <end position="20"/>
    </location>
</feature>
<dbReference type="EMBL" id="JBBXMP010000073">
    <property type="protein sequence ID" value="KAL0063796.1"/>
    <property type="molecule type" value="Genomic_DNA"/>
</dbReference>
<evidence type="ECO:0000256" key="9">
    <source>
        <dbReference type="ARBA" id="ARBA00023306"/>
    </source>
</evidence>
<evidence type="ECO:0000256" key="4">
    <source>
        <dbReference type="ARBA" id="ARBA00022618"/>
    </source>
</evidence>
<proteinExistence type="inferred from homology"/>
<comment type="caution">
    <text evidence="12">The sequence shown here is derived from an EMBL/GenBank/DDBJ whole genome shotgun (WGS) entry which is preliminary data.</text>
</comment>
<evidence type="ECO:0000256" key="10">
    <source>
        <dbReference type="SAM" id="Coils"/>
    </source>
</evidence>
<evidence type="ECO:0000256" key="11">
    <source>
        <dbReference type="SAM" id="MobiDB-lite"/>
    </source>
</evidence>
<name>A0ABR2ZRS9_9AGAR</name>
<keyword evidence="9" id="KW-0131">Cell cycle</keyword>
<keyword evidence="6" id="KW-0498">Mitosis</keyword>
<evidence type="ECO:0000256" key="2">
    <source>
        <dbReference type="ARBA" id="ARBA00005479"/>
    </source>
</evidence>
<organism evidence="12 13">
    <name type="scientific">Marasmius tenuissimus</name>
    <dbReference type="NCBI Taxonomy" id="585030"/>
    <lineage>
        <taxon>Eukaryota</taxon>
        <taxon>Fungi</taxon>
        <taxon>Dikarya</taxon>
        <taxon>Basidiomycota</taxon>
        <taxon>Agaricomycotina</taxon>
        <taxon>Agaricomycetes</taxon>
        <taxon>Agaricomycetidae</taxon>
        <taxon>Agaricales</taxon>
        <taxon>Marasmiineae</taxon>
        <taxon>Marasmiaceae</taxon>
        <taxon>Marasmius</taxon>
    </lineage>
</organism>